<dbReference type="CDD" id="cd01644">
    <property type="entry name" value="RT_pepA17"/>
    <property type="match status" value="1"/>
</dbReference>
<comment type="caution">
    <text evidence="1">The sequence shown here is derived from an EMBL/GenBank/DDBJ whole genome shotgun (WGS) entry which is preliminary data.</text>
</comment>
<dbReference type="PANTHER" id="PTHR47331">
    <property type="entry name" value="PHD-TYPE DOMAIN-CONTAINING PROTEIN"/>
    <property type="match status" value="1"/>
</dbReference>
<protein>
    <submittedName>
        <fullName evidence="1">Uncharacterized protein</fullName>
    </submittedName>
</protein>
<accession>A0A498MF98</accession>
<dbReference type="Gene3D" id="3.30.70.270">
    <property type="match status" value="1"/>
</dbReference>
<evidence type="ECO:0000313" key="2">
    <source>
        <dbReference type="Proteomes" id="UP000290572"/>
    </source>
</evidence>
<dbReference type="Proteomes" id="UP000290572">
    <property type="component" value="Unassembled WGS sequence"/>
</dbReference>
<dbReference type="InterPro" id="IPR008042">
    <property type="entry name" value="Retrotrans_Pao"/>
</dbReference>
<dbReference type="EMBL" id="QBIY01012657">
    <property type="protein sequence ID" value="RXN19908.1"/>
    <property type="molecule type" value="Genomic_DNA"/>
</dbReference>
<dbReference type="InterPro" id="IPR043502">
    <property type="entry name" value="DNA/RNA_pol_sf"/>
</dbReference>
<sequence length="499" mass="56649">MYMNESNHWVAPLPFHLPHNPLPNNRGQAVKRLNILRRTLQRKPEMAKHFVEFMQSMFTNKHAELAPPLQPDEECWYLPIFGVYHPLKPGKIRVVFDSSAQYEGISLNDTLLRGPDLNNKLLGVLMRFRKEKVAVTVDVEQMFYCFKVREDHQNFRRFLWFKDNDLSKEITEYRMTVHVFGNSPSPAVAIFGIRRAADLGEEEYGREAKQFVHRNFYVDDGLISVSSAAEAIGLLQKTKNMLAESNIKLHKISSNNHQVMEAFPTSDRANDLKDLDLSVDPLPLQRSLGVSWSLETDCFVFQVSPDVRPFTRRGILSTVNSLYDPLGFVAPVTMQGKALVRELSSDQLDWDTSLPMEKEAQWKSWTTSLSDLREVQIHRPYVPVSMSSASKREVIIFSDASTLAIAAVAYLRVVTVDGQCHVGYIMAKSKLAPYPAHTVPRLELCAGVLAVELAELITEELDLNLTAVKFYTDNTTMIGLRTKDDICPLEHYDQQASGS</sequence>
<dbReference type="InterPro" id="IPR043128">
    <property type="entry name" value="Rev_trsase/Diguanyl_cyclase"/>
</dbReference>
<dbReference type="AlphaFoldDB" id="A0A498MF98"/>
<reference evidence="1 2" key="1">
    <citation type="submission" date="2018-03" db="EMBL/GenBank/DDBJ databases">
        <title>Draft genome sequence of Rohu Carp (Labeo rohita).</title>
        <authorList>
            <person name="Das P."/>
            <person name="Kushwaha B."/>
            <person name="Joshi C.G."/>
            <person name="Kumar D."/>
            <person name="Nagpure N.S."/>
            <person name="Sahoo L."/>
            <person name="Das S.P."/>
            <person name="Bit A."/>
            <person name="Patnaik S."/>
            <person name="Meher P.K."/>
            <person name="Jayasankar P."/>
            <person name="Koringa P.G."/>
            <person name="Patel N.V."/>
            <person name="Hinsu A.T."/>
            <person name="Kumar R."/>
            <person name="Pandey M."/>
            <person name="Agarwal S."/>
            <person name="Srivastava S."/>
            <person name="Singh M."/>
            <person name="Iquebal M.A."/>
            <person name="Jaiswal S."/>
            <person name="Angadi U.B."/>
            <person name="Kumar N."/>
            <person name="Raza M."/>
            <person name="Shah T.M."/>
            <person name="Rai A."/>
            <person name="Jena J.K."/>
        </authorList>
    </citation>
    <scope>NUCLEOTIDE SEQUENCE [LARGE SCALE GENOMIC DNA]</scope>
    <source>
        <strain evidence="1">DASCIFA01</strain>
        <tissue evidence="1">Testis</tissue>
    </source>
</reference>
<organism evidence="1 2">
    <name type="scientific">Labeo rohita</name>
    <name type="common">Indian major carp</name>
    <name type="synonym">Cyprinus rohita</name>
    <dbReference type="NCBI Taxonomy" id="84645"/>
    <lineage>
        <taxon>Eukaryota</taxon>
        <taxon>Metazoa</taxon>
        <taxon>Chordata</taxon>
        <taxon>Craniata</taxon>
        <taxon>Vertebrata</taxon>
        <taxon>Euteleostomi</taxon>
        <taxon>Actinopterygii</taxon>
        <taxon>Neopterygii</taxon>
        <taxon>Teleostei</taxon>
        <taxon>Ostariophysi</taxon>
        <taxon>Cypriniformes</taxon>
        <taxon>Cyprinidae</taxon>
        <taxon>Labeoninae</taxon>
        <taxon>Labeonini</taxon>
        <taxon>Labeo</taxon>
    </lineage>
</organism>
<dbReference type="SUPFAM" id="SSF56672">
    <property type="entry name" value="DNA/RNA polymerases"/>
    <property type="match status" value="1"/>
</dbReference>
<evidence type="ECO:0000313" key="1">
    <source>
        <dbReference type="EMBL" id="RXN19908.1"/>
    </source>
</evidence>
<dbReference type="Gene3D" id="3.10.10.10">
    <property type="entry name" value="HIV Type 1 Reverse Transcriptase, subunit A, domain 1"/>
    <property type="match status" value="1"/>
</dbReference>
<gene>
    <name evidence="1" type="ORF">ROHU_025427</name>
</gene>
<keyword evidence="2" id="KW-1185">Reference proteome</keyword>
<dbReference type="PANTHER" id="PTHR47331:SF6">
    <property type="entry name" value="DOUBLECORTIN DOMAIN-CONTAINING PROTEIN"/>
    <property type="match status" value="1"/>
</dbReference>
<dbReference type="STRING" id="84645.A0A498MF98"/>
<dbReference type="Pfam" id="PF05380">
    <property type="entry name" value="Peptidase_A17"/>
    <property type="match status" value="1"/>
</dbReference>
<proteinExistence type="predicted"/>
<name>A0A498MF98_LABRO</name>